<keyword evidence="2" id="KW-0963">Cytoplasm</keyword>
<evidence type="ECO:0000256" key="4">
    <source>
        <dbReference type="ARBA" id="ARBA00022785"/>
    </source>
</evidence>
<keyword evidence="1" id="KW-0408">Iron</keyword>
<evidence type="ECO:0000313" key="9">
    <source>
        <dbReference type="Proteomes" id="UP001217838"/>
    </source>
</evidence>
<evidence type="ECO:0000256" key="3">
    <source>
        <dbReference type="ARBA" id="ARBA00022694"/>
    </source>
</evidence>
<sequence length="457" mass="48313">MNPPVPKDSLLQNVPEDSPGERAISHVPEDISHVSSDISPKDGPQAPRPRPAPQAPVLADTLPVPADSPSPVLTPAILARLAAVAEANGLLRLGAVRLDHPGFAPARAALDAYVAAGKAGDMDFIPRTLELRKDPAGMLPGARTLLVAAVPYGGEPGPIARYARSRDYHTVVHQRLIALEAALHAELPGVRSLICVDTKPVLERSAAALAGLGFLGKHGCLIVPGLGSYVLLGELLCTATWSEDQPRPLAGLPWDACGACTRCLDACPTAAFDAPGDLDPRRCLSYLTIEHRGHVSEDMSEKFGERLAGCDVCQEVCPYNAGLGRVARIPAAAWLPPAPRPAPTVTAMAALGGAQYRGFVRHTALRRIPHRLMRRNALLALGNRSGPADPGERHAFAAGLLEPDPRVHDAARWAAGRRGLDESDLAPELEEIRRQREAAAAAALAAAEAREADDDDD</sequence>
<feature type="region of interest" description="Disordered" evidence="6">
    <location>
        <begin position="1"/>
        <end position="62"/>
    </location>
</feature>
<dbReference type="RefSeq" id="WP_271999704.1">
    <property type="nucleotide sequence ID" value="NZ_JAQNDN010000010.1"/>
</dbReference>
<dbReference type="Gene3D" id="3.30.70.20">
    <property type="match status" value="1"/>
</dbReference>
<name>A0ABT5B723_9BACT</name>
<evidence type="ECO:0000256" key="1">
    <source>
        <dbReference type="ARBA" id="ARBA00022485"/>
    </source>
</evidence>
<dbReference type="Proteomes" id="UP001217838">
    <property type="component" value="Unassembled WGS sequence"/>
</dbReference>
<organism evidence="8 9">
    <name type="scientific">Nannocystis radixulma</name>
    <dbReference type="NCBI Taxonomy" id="2995305"/>
    <lineage>
        <taxon>Bacteria</taxon>
        <taxon>Pseudomonadati</taxon>
        <taxon>Myxococcota</taxon>
        <taxon>Polyangia</taxon>
        <taxon>Nannocystales</taxon>
        <taxon>Nannocystaceae</taxon>
        <taxon>Nannocystis</taxon>
    </lineage>
</organism>
<dbReference type="Pfam" id="PF08331">
    <property type="entry name" value="QueG_DUF1730"/>
    <property type="match status" value="1"/>
</dbReference>
<dbReference type="GO" id="GO:0052693">
    <property type="term" value="F:epoxyqueuosine reductase activity"/>
    <property type="evidence" value="ECO:0007669"/>
    <property type="project" value="UniProtKB-EC"/>
</dbReference>
<dbReference type="NCBIfam" id="TIGR00276">
    <property type="entry name" value="tRNA epoxyqueuosine(34) reductase QueG"/>
    <property type="match status" value="1"/>
</dbReference>
<gene>
    <name evidence="8" type="primary">queG</name>
    <name evidence="8" type="ORF">POL58_19260</name>
</gene>
<dbReference type="InterPro" id="IPR004453">
    <property type="entry name" value="QueG"/>
</dbReference>
<dbReference type="InterPro" id="IPR013542">
    <property type="entry name" value="QueG_DUF1730"/>
</dbReference>
<dbReference type="Pfam" id="PF13484">
    <property type="entry name" value="Fer4_16"/>
    <property type="match status" value="1"/>
</dbReference>
<evidence type="ECO:0000256" key="2">
    <source>
        <dbReference type="ARBA" id="ARBA00022490"/>
    </source>
</evidence>
<evidence type="ECO:0000259" key="7">
    <source>
        <dbReference type="PROSITE" id="PS51379"/>
    </source>
</evidence>
<accession>A0ABT5B723</accession>
<dbReference type="PANTHER" id="PTHR30002:SF4">
    <property type="entry name" value="EPOXYQUEUOSINE REDUCTASE"/>
    <property type="match status" value="1"/>
</dbReference>
<dbReference type="SUPFAM" id="SSF46548">
    <property type="entry name" value="alpha-helical ferredoxin"/>
    <property type="match status" value="1"/>
</dbReference>
<keyword evidence="1" id="KW-0004">4Fe-4S</keyword>
<reference evidence="8 9" key="1">
    <citation type="submission" date="2022-11" db="EMBL/GenBank/DDBJ databases">
        <title>Minimal conservation of predation-associated metabolite biosynthetic gene clusters underscores biosynthetic potential of Myxococcota including descriptions for ten novel species: Archangium lansinium sp. nov., Myxococcus landrumus sp. nov., Nannocystis bai.</title>
        <authorList>
            <person name="Ahearne A."/>
            <person name="Stevens C."/>
            <person name="Dowd S."/>
        </authorList>
    </citation>
    <scope>NUCLEOTIDE SEQUENCE [LARGE SCALE GENOMIC DNA]</scope>
    <source>
        <strain evidence="8 9">NCELM</strain>
    </source>
</reference>
<proteinExistence type="predicted"/>
<feature type="domain" description="4Fe-4S ferredoxin-type" evidence="7">
    <location>
        <begin position="246"/>
        <end position="277"/>
    </location>
</feature>
<dbReference type="PROSITE" id="PS51379">
    <property type="entry name" value="4FE4S_FER_2"/>
    <property type="match status" value="1"/>
</dbReference>
<keyword evidence="3" id="KW-0819">tRNA processing</keyword>
<keyword evidence="9" id="KW-1185">Reference proteome</keyword>
<protein>
    <submittedName>
        <fullName evidence="8">tRNA epoxyqueuosine(34) reductase QueG</fullName>
        <ecNumber evidence="8">1.17.99.6</ecNumber>
    </submittedName>
</protein>
<keyword evidence="1" id="KW-0411">Iron-sulfur</keyword>
<evidence type="ECO:0000313" key="8">
    <source>
        <dbReference type="EMBL" id="MDC0669902.1"/>
    </source>
</evidence>
<dbReference type="EMBL" id="JAQNDN010000010">
    <property type="protein sequence ID" value="MDC0669902.1"/>
    <property type="molecule type" value="Genomic_DNA"/>
</dbReference>
<keyword evidence="4" id="KW-0671">Queuosine biosynthesis</keyword>
<keyword evidence="1" id="KW-0479">Metal-binding</keyword>
<comment type="caution">
    <text evidence="8">The sequence shown here is derived from an EMBL/GenBank/DDBJ whole genome shotgun (WGS) entry which is preliminary data.</text>
</comment>
<feature type="compositionally biased region" description="Basic and acidic residues" evidence="6">
    <location>
        <begin position="19"/>
        <end position="32"/>
    </location>
</feature>
<dbReference type="InterPro" id="IPR017896">
    <property type="entry name" value="4Fe4S_Fe-S-bd"/>
</dbReference>
<dbReference type="PANTHER" id="PTHR30002">
    <property type="entry name" value="EPOXYQUEUOSINE REDUCTASE"/>
    <property type="match status" value="1"/>
</dbReference>
<dbReference type="EC" id="1.17.99.6" evidence="8"/>
<evidence type="ECO:0000256" key="6">
    <source>
        <dbReference type="SAM" id="MobiDB-lite"/>
    </source>
</evidence>
<evidence type="ECO:0000256" key="5">
    <source>
        <dbReference type="ARBA" id="ARBA00023002"/>
    </source>
</evidence>
<keyword evidence="5 8" id="KW-0560">Oxidoreductase</keyword>